<dbReference type="GO" id="GO:0042586">
    <property type="term" value="F:peptide deformylase activity"/>
    <property type="evidence" value="ECO:0007669"/>
    <property type="project" value="UniProtKB-EC"/>
</dbReference>
<dbReference type="EMBL" id="UOEN01000179">
    <property type="protein sequence ID" value="VAW13608.1"/>
    <property type="molecule type" value="Genomic_DNA"/>
</dbReference>
<keyword evidence="2" id="KW-0378">Hydrolase</keyword>
<dbReference type="InterPro" id="IPR023635">
    <property type="entry name" value="Peptide_deformylase"/>
</dbReference>
<reference evidence="2" key="1">
    <citation type="submission" date="2018-06" db="EMBL/GenBank/DDBJ databases">
        <authorList>
            <person name="Zhirakovskaya E."/>
        </authorList>
    </citation>
    <scope>NUCLEOTIDE SEQUENCE</scope>
</reference>
<evidence type="ECO:0000256" key="1">
    <source>
        <dbReference type="ARBA" id="ARBA00010759"/>
    </source>
</evidence>
<dbReference type="PANTHER" id="PTHR10458:SF22">
    <property type="entry name" value="PEPTIDE DEFORMYLASE"/>
    <property type="match status" value="1"/>
</dbReference>
<dbReference type="SUPFAM" id="SSF56420">
    <property type="entry name" value="Peptide deformylase"/>
    <property type="match status" value="1"/>
</dbReference>
<dbReference type="PRINTS" id="PR01576">
    <property type="entry name" value="PDEFORMYLASE"/>
</dbReference>
<dbReference type="Pfam" id="PF01327">
    <property type="entry name" value="Pep_deformylase"/>
    <property type="match status" value="1"/>
</dbReference>
<proteinExistence type="inferred from homology"/>
<dbReference type="AlphaFoldDB" id="A0A3B0T6I1"/>
<evidence type="ECO:0000313" key="2">
    <source>
        <dbReference type="EMBL" id="VAW13608.1"/>
    </source>
</evidence>
<dbReference type="EC" id="3.5.1.88" evidence="2"/>
<protein>
    <submittedName>
        <fullName evidence="2">Peptide deformylase</fullName>
        <ecNumber evidence="2">3.5.1.88</ecNumber>
    </submittedName>
</protein>
<dbReference type="InterPro" id="IPR036821">
    <property type="entry name" value="Peptide_deformylase_sf"/>
</dbReference>
<feature type="non-terminal residue" evidence="2">
    <location>
        <position position="95"/>
    </location>
</feature>
<dbReference type="Gene3D" id="3.90.45.10">
    <property type="entry name" value="Peptide deformylase"/>
    <property type="match status" value="1"/>
</dbReference>
<gene>
    <name evidence="2" type="ORF">MNBD_BACTEROID05-1326</name>
</gene>
<dbReference type="PANTHER" id="PTHR10458">
    <property type="entry name" value="PEPTIDE DEFORMYLASE"/>
    <property type="match status" value="1"/>
</dbReference>
<name>A0A3B0T6I1_9ZZZZ</name>
<organism evidence="2">
    <name type="scientific">hydrothermal vent metagenome</name>
    <dbReference type="NCBI Taxonomy" id="652676"/>
    <lineage>
        <taxon>unclassified sequences</taxon>
        <taxon>metagenomes</taxon>
        <taxon>ecological metagenomes</taxon>
    </lineage>
</organism>
<sequence length="95" mass="10088">MSFNLLKIRQYGDPCLRQKAETVSVVGPGERMLIQSMIATMNEAKGIGLAAPQVGISKRIFVADVGDGPIAVIDPKILAKSGSDIFEEGCLSIPN</sequence>
<accession>A0A3B0T6I1</accession>
<comment type="similarity">
    <text evidence="1">Belongs to the polypeptide deformylase family.</text>
</comment>